<evidence type="ECO:0000313" key="2">
    <source>
        <dbReference type="Proteomes" id="UP000006591"/>
    </source>
</evidence>
<dbReference type="AlphaFoldDB" id="A0A0E0G1G4"/>
<evidence type="ECO:0000313" key="1">
    <source>
        <dbReference type="EnsemblPlants" id="ONIVA02G04240.1"/>
    </source>
</evidence>
<keyword evidence="2" id="KW-1185">Reference proteome</keyword>
<organism evidence="1">
    <name type="scientific">Oryza nivara</name>
    <name type="common">Indian wild rice</name>
    <name type="synonym">Oryza sativa f. spontanea</name>
    <dbReference type="NCBI Taxonomy" id="4536"/>
    <lineage>
        <taxon>Eukaryota</taxon>
        <taxon>Viridiplantae</taxon>
        <taxon>Streptophyta</taxon>
        <taxon>Embryophyta</taxon>
        <taxon>Tracheophyta</taxon>
        <taxon>Spermatophyta</taxon>
        <taxon>Magnoliopsida</taxon>
        <taxon>Liliopsida</taxon>
        <taxon>Poales</taxon>
        <taxon>Poaceae</taxon>
        <taxon>BOP clade</taxon>
        <taxon>Oryzoideae</taxon>
        <taxon>Oryzeae</taxon>
        <taxon>Oryzinae</taxon>
        <taxon>Oryza</taxon>
    </lineage>
</organism>
<reference evidence="1" key="2">
    <citation type="submission" date="2018-04" db="EMBL/GenBank/DDBJ databases">
        <title>OnivRS2 (Oryza nivara Reference Sequence Version 2).</title>
        <authorList>
            <person name="Zhang J."/>
            <person name="Kudrna D."/>
            <person name="Lee S."/>
            <person name="Talag J."/>
            <person name="Rajasekar S."/>
            <person name="Welchert J."/>
            <person name="Hsing Y.-I."/>
            <person name="Wing R.A."/>
        </authorList>
    </citation>
    <scope>NUCLEOTIDE SEQUENCE [LARGE SCALE GENOMIC DNA]</scope>
    <source>
        <strain evidence="1">SL10</strain>
    </source>
</reference>
<dbReference type="EnsemblPlants" id="ONIVA02G04240.1">
    <property type="protein sequence ID" value="ONIVA02G04240.1"/>
    <property type="gene ID" value="ONIVA02G04240"/>
</dbReference>
<dbReference type="Proteomes" id="UP000006591">
    <property type="component" value="Chromosome 2"/>
</dbReference>
<protein>
    <submittedName>
        <fullName evidence="1">Uncharacterized protein</fullName>
    </submittedName>
</protein>
<dbReference type="HOGENOM" id="CLU_2417027_0_0_1"/>
<reference evidence="1" key="1">
    <citation type="submission" date="2015-04" db="UniProtKB">
        <authorList>
            <consortium name="EnsemblPlants"/>
        </authorList>
    </citation>
    <scope>IDENTIFICATION</scope>
    <source>
        <strain evidence="1">SL10</strain>
    </source>
</reference>
<accession>A0A0E0G1G4</accession>
<proteinExistence type="predicted"/>
<sequence>MEGREARRSMATASEEVLLSIEITGSAYSLSSSMTAPKEAVELSRVISSLAIPRSLMVKTLASERRKINVNNLERKGNKVCFVLENVSYNSL</sequence>
<name>A0A0E0G1G4_ORYNI</name>
<dbReference type="Gramene" id="ONIVA02G04240.1">
    <property type="protein sequence ID" value="ONIVA02G04240.1"/>
    <property type="gene ID" value="ONIVA02G04240"/>
</dbReference>